<accession>A0A1F5CCP0</accession>
<gene>
    <name evidence="1" type="ORF">A3I30_01235</name>
</gene>
<dbReference type="InterPro" id="IPR053158">
    <property type="entry name" value="CapK_Type1_Caps_Biosynth"/>
</dbReference>
<dbReference type="EMBL" id="MEYV01000004">
    <property type="protein sequence ID" value="OGD40626.1"/>
    <property type="molecule type" value="Genomic_DNA"/>
</dbReference>
<protein>
    <submittedName>
        <fullName evidence="1">Uncharacterized protein</fullName>
    </submittedName>
</protein>
<proteinExistence type="predicted"/>
<evidence type="ECO:0000313" key="2">
    <source>
        <dbReference type="Proteomes" id="UP000177197"/>
    </source>
</evidence>
<dbReference type="PANTHER" id="PTHR36932">
    <property type="entry name" value="CAPSULAR POLYSACCHARIDE BIOSYNTHESIS PROTEIN"/>
    <property type="match status" value="1"/>
</dbReference>
<dbReference type="Gene3D" id="3.40.50.12780">
    <property type="entry name" value="N-terminal domain of ligase-like"/>
    <property type="match status" value="1"/>
</dbReference>
<evidence type="ECO:0000313" key="1">
    <source>
        <dbReference type="EMBL" id="OGD40626.1"/>
    </source>
</evidence>
<dbReference type="SUPFAM" id="SSF56801">
    <property type="entry name" value="Acetyl-CoA synthetase-like"/>
    <property type="match status" value="1"/>
</dbReference>
<dbReference type="Proteomes" id="UP000177197">
    <property type="component" value="Unassembled WGS sequence"/>
</dbReference>
<comment type="caution">
    <text evidence="1">The sequence shown here is derived from an EMBL/GenBank/DDBJ whole genome shotgun (WGS) entry which is preliminary data.</text>
</comment>
<sequence length="453" mass="53229">MIDFLAKQIIKHPALTDLTPLPWLLSRKTKDFLTGINLWALKQSQYWSEENLAGLQFYRLKKTISQAYENVPFWKKFFSRNNIKPGDIRTFDDFKKIPITTRDTLSQAAVKELIRESVQPEDLRFRTTTSGSTGHPLEIFYDRYLVFIREIATNAREFDFFGLNFKKFNYIFMNLPVHWRQDHGPLINLPRGLEELEKRKEEIYRTIKDNSPPILFGVTSVIVRLARLAAEDKVDLDIRGAFCRTEKLWPVDRKLIEETFHCPVSNSYGMRESKHAAHECRYHNGFHINSEYMYVEVTDENGRSLPDNAEGRILITVFDNKTMPFIRYDSGDLGKITREPCPCGLTLPRLFVEGRSNHFFEMPDEKKVPLKIILQKIQFTPYYLKMKQFQFVQDKIDKIRLLIVPHKIFSKTDELGLKMLIDELFGSKVKLDFEYTDKIEQKGNKITSFIKNI</sequence>
<dbReference type="AlphaFoldDB" id="A0A1F5CCP0"/>
<reference evidence="1 2" key="1">
    <citation type="journal article" date="2016" name="Nat. Commun.">
        <title>Thousands of microbial genomes shed light on interconnected biogeochemical processes in an aquifer system.</title>
        <authorList>
            <person name="Anantharaman K."/>
            <person name="Brown C.T."/>
            <person name="Hug L.A."/>
            <person name="Sharon I."/>
            <person name="Castelle C.J."/>
            <person name="Probst A.J."/>
            <person name="Thomas B.C."/>
            <person name="Singh A."/>
            <person name="Wilkins M.J."/>
            <person name="Karaoz U."/>
            <person name="Brodie E.L."/>
            <person name="Williams K.H."/>
            <person name="Hubbard S.S."/>
            <person name="Banfield J.F."/>
        </authorList>
    </citation>
    <scope>NUCLEOTIDE SEQUENCE [LARGE SCALE GENOMIC DNA]</scope>
</reference>
<dbReference type="InterPro" id="IPR042099">
    <property type="entry name" value="ANL_N_sf"/>
</dbReference>
<dbReference type="PANTHER" id="PTHR36932:SF1">
    <property type="entry name" value="CAPSULAR POLYSACCHARIDE BIOSYNTHESIS PROTEIN"/>
    <property type="match status" value="1"/>
</dbReference>
<name>A0A1F5CCP0_9BACT</name>
<organism evidence="1 2">
    <name type="scientific">Candidatus Azambacteria bacterium RIFCSPLOWO2_02_FULL_44_14</name>
    <dbReference type="NCBI Taxonomy" id="1797306"/>
    <lineage>
        <taxon>Bacteria</taxon>
        <taxon>Candidatus Azamiibacteriota</taxon>
    </lineage>
</organism>